<gene>
    <name evidence="1" type="ORF">B0H17DRAFT_1217175</name>
</gene>
<dbReference type="Proteomes" id="UP001221757">
    <property type="component" value="Unassembled WGS sequence"/>
</dbReference>
<protein>
    <submittedName>
        <fullName evidence="1">Uncharacterized protein</fullName>
    </submittedName>
</protein>
<organism evidence="1 2">
    <name type="scientific">Mycena rosella</name>
    <name type="common">Pink bonnet</name>
    <name type="synonym">Agaricus rosellus</name>
    <dbReference type="NCBI Taxonomy" id="1033263"/>
    <lineage>
        <taxon>Eukaryota</taxon>
        <taxon>Fungi</taxon>
        <taxon>Dikarya</taxon>
        <taxon>Basidiomycota</taxon>
        <taxon>Agaricomycotina</taxon>
        <taxon>Agaricomycetes</taxon>
        <taxon>Agaricomycetidae</taxon>
        <taxon>Agaricales</taxon>
        <taxon>Marasmiineae</taxon>
        <taxon>Mycenaceae</taxon>
        <taxon>Mycena</taxon>
    </lineage>
</organism>
<comment type="caution">
    <text evidence="1">The sequence shown here is derived from an EMBL/GenBank/DDBJ whole genome shotgun (WGS) entry which is preliminary data.</text>
</comment>
<sequence length="345" mass="38460">MSNSYCGLLPLPANFDTDAHMVCPNDIPAPSHSALDNKNAENMKIEKSNKISLTYMRAYAIARAAGTVGNLDVSTKLLPYLEYLADDKALLVSSPQVVAATGPLPIFMTLWIASEQLKKSTMDAAEKTKREKEREAREAEKMKALRPLKGTLLIPNPHPISSTISGPAHIPEVYHTSLAHKIYFPLHWWGDQVLCFVTDHPHMLPCDPLTPTLLNKWNLSGASSAATNRVVNVKKAMVNLGDEDIGLFSPGIWRQSALNMLESFVHLCPCVDPTDSGPDHVKVTYATEFEQHIQFFTSMVCFEDAEKLPVWYTVEHRLHYEIFGGGLFDAHLYEARVDNALSTWE</sequence>
<proteinExistence type="predicted"/>
<evidence type="ECO:0000313" key="1">
    <source>
        <dbReference type="EMBL" id="KAJ7635933.1"/>
    </source>
</evidence>
<accession>A0AAD7C0V0</accession>
<evidence type="ECO:0000313" key="2">
    <source>
        <dbReference type="Proteomes" id="UP001221757"/>
    </source>
</evidence>
<keyword evidence="2" id="KW-1185">Reference proteome</keyword>
<name>A0AAD7C0V0_MYCRO</name>
<dbReference type="AlphaFoldDB" id="A0AAD7C0V0"/>
<dbReference type="EMBL" id="JARKIE010000463">
    <property type="protein sequence ID" value="KAJ7635933.1"/>
    <property type="molecule type" value="Genomic_DNA"/>
</dbReference>
<reference evidence="1" key="1">
    <citation type="submission" date="2023-03" db="EMBL/GenBank/DDBJ databases">
        <title>Massive genome expansion in bonnet fungi (Mycena s.s.) driven by repeated elements and novel gene families across ecological guilds.</title>
        <authorList>
            <consortium name="Lawrence Berkeley National Laboratory"/>
            <person name="Harder C.B."/>
            <person name="Miyauchi S."/>
            <person name="Viragh M."/>
            <person name="Kuo A."/>
            <person name="Thoen E."/>
            <person name="Andreopoulos B."/>
            <person name="Lu D."/>
            <person name="Skrede I."/>
            <person name="Drula E."/>
            <person name="Henrissat B."/>
            <person name="Morin E."/>
            <person name="Kohler A."/>
            <person name="Barry K."/>
            <person name="LaButti K."/>
            <person name="Morin E."/>
            <person name="Salamov A."/>
            <person name="Lipzen A."/>
            <person name="Mereny Z."/>
            <person name="Hegedus B."/>
            <person name="Baldrian P."/>
            <person name="Stursova M."/>
            <person name="Weitz H."/>
            <person name="Taylor A."/>
            <person name="Grigoriev I.V."/>
            <person name="Nagy L.G."/>
            <person name="Martin F."/>
            <person name="Kauserud H."/>
        </authorList>
    </citation>
    <scope>NUCLEOTIDE SEQUENCE</scope>
    <source>
        <strain evidence="1">CBHHK067</strain>
    </source>
</reference>